<sequence>MDVGRDFAAALKARSSPNSFFKDLTHFAVFRKKQATDHPLSAHNFHQLMQKPQPDESRAIRHALNTRKPGRAFNACGAHRITDAPILQKVTA</sequence>
<gene>
    <name evidence="1" type="ORF">HMPREF0293_0560</name>
</gene>
<accession>A0ABM9XS27</accession>
<protein>
    <submittedName>
        <fullName evidence="1">Uncharacterized protein</fullName>
    </submittedName>
</protein>
<name>A0ABM9XS27_9CORY</name>
<organism evidence="1 2">
    <name type="scientific">Corynebacterium glucuronolyticum ATCC 51866</name>
    <dbReference type="NCBI Taxonomy" id="548478"/>
    <lineage>
        <taxon>Bacteria</taxon>
        <taxon>Bacillati</taxon>
        <taxon>Actinomycetota</taxon>
        <taxon>Actinomycetes</taxon>
        <taxon>Mycobacteriales</taxon>
        <taxon>Corynebacteriaceae</taxon>
        <taxon>Corynebacterium</taxon>
    </lineage>
</organism>
<dbReference type="EMBL" id="ACHF01000018">
    <property type="protein sequence ID" value="EEI63986.1"/>
    <property type="molecule type" value="Genomic_DNA"/>
</dbReference>
<evidence type="ECO:0000313" key="1">
    <source>
        <dbReference type="EMBL" id="EEI63986.1"/>
    </source>
</evidence>
<reference evidence="1 2" key="1">
    <citation type="submission" date="2009-01" db="EMBL/GenBank/DDBJ databases">
        <authorList>
            <person name="Qin X."/>
            <person name="Bachman B."/>
            <person name="Battles P."/>
            <person name="Bell A."/>
            <person name="Bess C."/>
            <person name="Bickham C."/>
            <person name="Chaboub L."/>
            <person name="Chen D."/>
            <person name="Coyle M."/>
            <person name="Deiros D.R."/>
            <person name="Dinh H."/>
            <person name="Forbes L."/>
            <person name="Fowler G."/>
            <person name="Francisco L."/>
            <person name="Fu Q."/>
            <person name="Gubbala S."/>
            <person name="Hale W."/>
            <person name="Han Y."/>
            <person name="Hemphill L."/>
            <person name="Highlander S.K."/>
            <person name="Hirani K."/>
            <person name="Hogues M."/>
            <person name="Jackson L."/>
            <person name="Jakkamsetti A."/>
            <person name="Javaid M."/>
            <person name="Jiang H."/>
            <person name="Korchina V."/>
            <person name="Kovar C."/>
            <person name="Lara F."/>
            <person name="Lee S."/>
            <person name="Mata R."/>
            <person name="Mathew T."/>
            <person name="Moen C."/>
            <person name="Morales K."/>
            <person name="Munidasa M."/>
            <person name="Nazareth L."/>
            <person name="Ngo R."/>
            <person name="Nguyen L."/>
            <person name="Okwuonu G."/>
            <person name="Ongeri F."/>
            <person name="Patil S."/>
            <person name="Petrosino J."/>
            <person name="Pham C."/>
            <person name="Pham P."/>
            <person name="Pu L.-L."/>
            <person name="Puazo M."/>
            <person name="Raj R."/>
            <person name="Reid J."/>
            <person name="Rouhana J."/>
            <person name="Saada N."/>
            <person name="Shang Y."/>
            <person name="Simmons D."/>
            <person name="Thornton R."/>
            <person name="Warren J."/>
            <person name="Weissenberger G."/>
            <person name="Zhang J."/>
            <person name="Zhang L."/>
            <person name="Zhou C."/>
            <person name="Zhu D."/>
            <person name="Muzny D."/>
            <person name="Worley K."/>
            <person name="Gibbs R."/>
        </authorList>
    </citation>
    <scope>NUCLEOTIDE SEQUENCE [LARGE SCALE GENOMIC DNA]</scope>
    <source>
        <strain evidence="1 2">ATCC 51866</strain>
    </source>
</reference>
<proteinExistence type="predicted"/>
<comment type="caution">
    <text evidence="1">The sequence shown here is derived from an EMBL/GenBank/DDBJ whole genome shotgun (WGS) entry which is preliminary data.</text>
</comment>
<dbReference type="Proteomes" id="UP000006237">
    <property type="component" value="Unassembled WGS sequence"/>
</dbReference>
<evidence type="ECO:0000313" key="2">
    <source>
        <dbReference type="Proteomes" id="UP000006237"/>
    </source>
</evidence>
<keyword evidence="2" id="KW-1185">Reference proteome</keyword>